<dbReference type="OrthoDB" id="3267571at2"/>
<dbReference type="PROSITE" id="PS51257">
    <property type="entry name" value="PROKAR_LIPOPROTEIN"/>
    <property type="match status" value="1"/>
</dbReference>
<dbReference type="EMBL" id="AGWN01000001">
    <property type="protein sequence ID" value="EPD30359.1"/>
    <property type="molecule type" value="Genomic_DNA"/>
</dbReference>
<sequence length="174" mass="17646">MGSTSKIALALASTVSLALALAGCGGQDSNLKGSTQNTTASSQTLSPLQSGGAVSKAASFGELVEVEAGVRVSVGKPQPLGTYMGDHGQPVTLPITVENVSEEEFWTDHVTVSVVSGGVSAPIVGSQESAAIQLPPTPVLPGQQVTLDLGCEVVDIDDVNVSLDLKGQNSITFR</sequence>
<organism evidence="2 3">
    <name type="scientific">Gleimia europaea ACS-120-V-Col10b</name>
    <dbReference type="NCBI Taxonomy" id="883069"/>
    <lineage>
        <taxon>Bacteria</taxon>
        <taxon>Bacillati</taxon>
        <taxon>Actinomycetota</taxon>
        <taxon>Actinomycetes</taxon>
        <taxon>Actinomycetales</taxon>
        <taxon>Actinomycetaceae</taxon>
        <taxon>Gleimia</taxon>
    </lineage>
</organism>
<feature type="chain" id="PRO_5040950976" description="DUF4352 domain-containing protein" evidence="1">
    <location>
        <begin position="23"/>
        <end position="174"/>
    </location>
</feature>
<evidence type="ECO:0000313" key="2">
    <source>
        <dbReference type="EMBL" id="EPD30359.1"/>
    </source>
</evidence>
<reference evidence="2 3" key="1">
    <citation type="submission" date="2013-05" db="EMBL/GenBank/DDBJ databases">
        <title>The Genome Sequence of Actinomyces europaeus ACS-120-V-COL10B.</title>
        <authorList>
            <consortium name="The Broad Institute Genomics Platform"/>
            <person name="Earl A."/>
            <person name="Ward D."/>
            <person name="Feldgarden M."/>
            <person name="Gevers D."/>
            <person name="Saerens B."/>
            <person name="Vaneechoutte M."/>
            <person name="Walker B."/>
            <person name="Young S."/>
            <person name="Zeng Q."/>
            <person name="Gargeya S."/>
            <person name="Fitzgerald M."/>
            <person name="Haas B."/>
            <person name="Abouelleil A."/>
            <person name="Allen A.W."/>
            <person name="Alvarado L."/>
            <person name="Arachchi H.M."/>
            <person name="Berlin A.M."/>
            <person name="Chapman S.B."/>
            <person name="Gainer-Dewar J."/>
            <person name="Goldberg J."/>
            <person name="Griggs A."/>
            <person name="Gujja S."/>
            <person name="Hansen M."/>
            <person name="Howarth C."/>
            <person name="Imamovic A."/>
            <person name="Ireland A."/>
            <person name="Larimer J."/>
            <person name="McCowan C."/>
            <person name="Murphy C."/>
            <person name="Pearson M."/>
            <person name="Poon T.W."/>
            <person name="Priest M."/>
            <person name="Roberts A."/>
            <person name="Saif S."/>
            <person name="Shea T."/>
            <person name="Sisk P."/>
            <person name="Sykes S."/>
            <person name="Wortman J."/>
            <person name="Nusbaum C."/>
            <person name="Birren B."/>
        </authorList>
    </citation>
    <scope>NUCLEOTIDE SEQUENCE [LARGE SCALE GENOMIC DNA]</scope>
    <source>
        <strain evidence="2 3">ACS-120-V-Col10b</strain>
    </source>
</reference>
<evidence type="ECO:0000313" key="3">
    <source>
        <dbReference type="Proteomes" id="UP000014387"/>
    </source>
</evidence>
<keyword evidence="3" id="KW-1185">Reference proteome</keyword>
<protein>
    <recommendedName>
        <fullName evidence="4">DUF4352 domain-containing protein</fullName>
    </recommendedName>
</protein>
<dbReference type="RefSeq" id="WP_016443471.1">
    <property type="nucleotide sequence ID" value="NZ_KE150266.1"/>
</dbReference>
<evidence type="ECO:0008006" key="4">
    <source>
        <dbReference type="Google" id="ProtNLM"/>
    </source>
</evidence>
<proteinExistence type="predicted"/>
<comment type="caution">
    <text evidence="2">The sequence shown here is derived from an EMBL/GenBank/DDBJ whole genome shotgun (WGS) entry which is preliminary data.</text>
</comment>
<accession>A0A9W5RDB9</accession>
<feature type="signal peptide" evidence="1">
    <location>
        <begin position="1"/>
        <end position="22"/>
    </location>
</feature>
<dbReference type="AlphaFoldDB" id="A0A9W5RDB9"/>
<gene>
    <name evidence="2" type="ORF">HMPREF9238_00097</name>
</gene>
<name>A0A9W5RDB9_9ACTO</name>
<evidence type="ECO:0000256" key="1">
    <source>
        <dbReference type="SAM" id="SignalP"/>
    </source>
</evidence>
<dbReference type="Proteomes" id="UP000014387">
    <property type="component" value="Unassembled WGS sequence"/>
</dbReference>
<keyword evidence="1" id="KW-0732">Signal</keyword>